<dbReference type="InterPro" id="IPR001969">
    <property type="entry name" value="Aspartic_peptidase_AS"/>
</dbReference>
<dbReference type="PANTHER" id="PTHR24559:SF427">
    <property type="entry name" value="RNA-DIRECTED DNA POLYMERASE"/>
    <property type="match status" value="1"/>
</dbReference>
<feature type="compositionally biased region" description="Polar residues" evidence="1">
    <location>
        <begin position="465"/>
        <end position="485"/>
    </location>
</feature>
<comment type="caution">
    <text evidence="3">The sequence shown here is derived from an EMBL/GenBank/DDBJ whole genome shotgun (WGS) entry which is preliminary data.</text>
</comment>
<dbReference type="EMBL" id="BKCJ010006039">
    <property type="protein sequence ID" value="GEU70004.1"/>
    <property type="molecule type" value="Genomic_DNA"/>
</dbReference>
<evidence type="ECO:0000256" key="1">
    <source>
        <dbReference type="SAM" id="MobiDB-lite"/>
    </source>
</evidence>
<gene>
    <name evidence="3" type="ORF">Tci_041982</name>
</gene>
<dbReference type="SUPFAM" id="SSF50630">
    <property type="entry name" value="Acid proteases"/>
    <property type="match status" value="1"/>
</dbReference>
<dbReference type="Pfam" id="PF08284">
    <property type="entry name" value="RVP_2"/>
    <property type="match status" value="1"/>
</dbReference>
<dbReference type="GO" id="GO:0004190">
    <property type="term" value="F:aspartic-type endopeptidase activity"/>
    <property type="evidence" value="ECO:0007669"/>
    <property type="project" value="InterPro"/>
</dbReference>
<proteinExistence type="predicted"/>
<dbReference type="AlphaFoldDB" id="A0A6L2MBT0"/>
<dbReference type="InterPro" id="IPR043502">
    <property type="entry name" value="DNA/RNA_pol_sf"/>
</dbReference>
<feature type="compositionally biased region" description="Low complexity" evidence="1">
    <location>
        <begin position="432"/>
        <end position="444"/>
    </location>
</feature>
<dbReference type="InterPro" id="IPR053134">
    <property type="entry name" value="RNA-dir_DNA_polymerase"/>
</dbReference>
<dbReference type="CDD" id="cd00303">
    <property type="entry name" value="retropepsin_like"/>
    <property type="match status" value="1"/>
</dbReference>
<dbReference type="PANTHER" id="PTHR24559">
    <property type="entry name" value="TRANSPOSON TY3-I GAG-POL POLYPROTEIN"/>
    <property type="match status" value="1"/>
</dbReference>
<dbReference type="Pfam" id="PF00078">
    <property type="entry name" value="RVT_1"/>
    <property type="match status" value="1"/>
</dbReference>
<reference evidence="3" key="1">
    <citation type="journal article" date="2019" name="Sci. Rep.">
        <title>Draft genome of Tanacetum cinerariifolium, the natural source of mosquito coil.</title>
        <authorList>
            <person name="Yamashiro T."/>
            <person name="Shiraishi A."/>
            <person name="Satake H."/>
            <person name="Nakayama K."/>
        </authorList>
    </citation>
    <scope>NUCLEOTIDE SEQUENCE</scope>
</reference>
<protein>
    <recommendedName>
        <fullName evidence="2">Reverse transcriptase domain-containing protein</fullName>
    </recommendedName>
</protein>
<feature type="domain" description="Reverse transcriptase" evidence="2">
    <location>
        <begin position="711"/>
        <end position="798"/>
    </location>
</feature>
<feature type="compositionally biased region" description="Acidic residues" evidence="1">
    <location>
        <begin position="72"/>
        <end position="122"/>
    </location>
</feature>
<feature type="region of interest" description="Disordered" evidence="1">
    <location>
        <begin position="50"/>
        <end position="136"/>
    </location>
</feature>
<dbReference type="Gene3D" id="3.30.70.270">
    <property type="match status" value="1"/>
</dbReference>
<sequence>MSDSKDSTVTYTAVSSPFRGLSDIGSPGVDGSLVMPEDLYAYVVAAFQAPPSPDYVLGPEYPPSPEFIPEPGNDEDESSDADEDDDDKEEESSGDDAGDDADGDPDDDTDDDDDDNEEEEETLAWSDSSAMPTIDPVPSAGIQRLLRWTKAAKLLALPTPPPSPLTLLSSLLPQIPSPPLPLLLPPPTKPTYEEAPLGYRAARLRWSAEREEILKADLPLRKRICTTHTGIHELGESSAAAAARHGDLVRDDLYRSHPGDCTNHRRGGTGDTMVALLASLRVRPGLLVPPGHSSRPQISDYSRDTARGDQGVMDSRPQATGIVHTRTDCAEVMSDPADCSSRTHSDIRGCQRPSTARELALLYVRMFPEESNKIERYVDGLPDVIHGSVVASRPKTMQEAIKMTNELMDKRNNTLAKCQAENKQKFNDTSINNQSQQQQQNKRQNTGRAYTTGSGKKKPYRGSKPLSTANFNTANNQRGNGTGRNATAPAKVYAVGRVGTNLDSNVVTGTFLLNNHYASIIFDTGTDRSFVSTAFSSQIAITPTTLDHYYDVELADERIIRLNSILKGCTLNFLNHPFNIDLMHVELGSFDTIIGMDWLAKYRAVIVCVEKIVCIPWGNEILIVHGDRSDRGNETRLNIISCTKTQKYMLKGCHVFLAHITTKETKDKSEKKQLEDVSIVRDFPEVFPGDLPGLPPTRQVEFQINLIPSVAPVVQVIPFGLTNASAVFMDLKNRVCKPYLDKFMVVFIDDILIYSKNKKEHEEHLKAILELLKQEELYAKFSKCEFWIPKVQFLGHVIDRQGIHVDPAKIESIKDWASPKTPTKIR</sequence>
<dbReference type="InterPro" id="IPR043128">
    <property type="entry name" value="Rev_trsase/Diguanyl_cyclase"/>
</dbReference>
<dbReference type="PROSITE" id="PS00141">
    <property type="entry name" value="ASP_PROTEASE"/>
    <property type="match status" value="1"/>
</dbReference>
<dbReference type="GO" id="GO:0006508">
    <property type="term" value="P:proteolysis"/>
    <property type="evidence" value="ECO:0007669"/>
    <property type="project" value="InterPro"/>
</dbReference>
<dbReference type="CDD" id="cd01647">
    <property type="entry name" value="RT_LTR"/>
    <property type="match status" value="1"/>
</dbReference>
<dbReference type="SUPFAM" id="SSF56672">
    <property type="entry name" value="DNA/RNA polymerases"/>
    <property type="match status" value="1"/>
</dbReference>
<dbReference type="InterPro" id="IPR000477">
    <property type="entry name" value="RT_dom"/>
</dbReference>
<evidence type="ECO:0000259" key="2">
    <source>
        <dbReference type="Pfam" id="PF00078"/>
    </source>
</evidence>
<accession>A0A6L2MBT0</accession>
<feature type="region of interest" description="Disordered" evidence="1">
    <location>
        <begin position="427"/>
        <end position="486"/>
    </location>
</feature>
<feature type="region of interest" description="Disordered" evidence="1">
    <location>
        <begin position="287"/>
        <end position="315"/>
    </location>
</feature>
<evidence type="ECO:0000313" key="3">
    <source>
        <dbReference type="EMBL" id="GEU70004.1"/>
    </source>
</evidence>
<name>A0A6L2MBT0_TANCI</name>
<dbReference type="Gene3D" id="2.40.70.10">
    <property type="entry name" value="Acid Proteases"/>
    <property type="match status" value="1"/>
</dbReference>
<organism evidence="3">
    <name type="scientific">Tanacetum cinerariifolium</name>
    <name type="common">Dalmatian daisy</name>
    <name type="synonym">Chrysanthemum cinerariifolium</name>
    <dbReference type="NCBI Taxonomy" id="118510"/>
    <lineage>
        <taxon>Eukaryota</taxon>
        <taxon>Viridiplantae</taxon>
        <taxon>Streptophyta</taxon>
        <taxon>Embryophyta</taxon>
        <taxon>Tracheophyta</taxon>
        <taxon>Spermatophyta</taxon>
        <taxon>Magnoliopsida</taxon>
        <taxon>eudicotyledons</taxon>
        <taxon>Gunneridae</taxon>
        <taxon>Pentapetalae</taxon>
        <taxon>asterids</taxon>
        <taxon>campanulids</taxon>
        <taxon>Asterales</taxon>
        <taxon>Asteraceae</taxon>
        <taxon>Asteroideae</taxon>
        <taxon>Anthemideae</taxon>
        <taxon>Anthemidinae</taxon>
        <taxon>Tanacetum</taxon>
    </lineage>
</organism>
<dbReference type="InterPro" id="IPR021109">
    <property type="entry name" value="Peptidase_aspartic_dom_sf"/>
</dbReference>
<feature type="region of interest" description="Disordered" evidence="1">
    <location>
        <begin position="1"/>
        <end position="33"/>
    </location>
</feature>